<evidence type="ECO:0000256" key="4">
    <source>
        <dbReference type="HAMAP-Rule" id="MF_01420"/>
    </source>
</evidence>
<feature type="domain" description="Sporulation transcription regulator WhiA N-terminal" evidence="6">
    <location>
        <begin position="19"/>
        <end position="76"/>
    </location>
</feature>
<dbReference type="InterPro" id="IPR018478">
    <property type="entry name" value="Sporu_reg_WhiA_N_dom"/>
</dbReference>
<evidence type="ECO:0000256" key="1">
    <source>
        <dbReference type="ARBA" id="ARBA00022618"/>
    </source>
</evidence>
<gene>
    <name evidence="4 8" type="primary">whiA</name>
    <name evidence="8" type="ORF">WMO14_11525</name>
</gene>
<sequence length="314" mass="35904">MSFSSDVKEELSTRIDMARHCQIAEFAAIMGMSGRIRRASGKRMQIEMSTENEIARYKFIVLLEQIFDIDTGDIIYVSKSSRDTTIRIENQEYVAKILQTLKWADETFDNIEPVFVDPRIVQKDCCKKAFIRGAFIAAGSISDPNKFYHYEIVCDYEEDAQCLCDMLIFFGLDAKITVRKNDYIVYMKEGSNITDVLNLMGAYVSQMNLYNVMILKEMRNDVNRKVNCETANLNKTVAAAVKQTKDIIYIRDTVGLGSLKDSLRQVAEVRLEHEDMNLKDIGALLDPPVGKSGVNHRLRKISEYAEQLRLERGD</sequence>
<evidence type="ECO:0000256" key="2">
    <source>
        <dbReference type="ARBA" id="ARBA00023125"/>
    </source>
</evidence>
<evidence type="ECO:0000313" key="9">
    <source>
        <dbReference type="Proteomes" id="UP001442364"/>
    </source>
</evidence>
<keyword evidence="2 4" id="KW-0238">DNA-binding</keyword>
<dbReference type="InterPro" id="IPR003802">
    <property type="entry name" value="Sporulation_regulator_WhiA"/>
</dbReference>
<dbReference type="SUPFAM" id="SSF55608">
    <property type="entry name" value="Homing endonucleases"/>
    <property type="match status" value="1"/>
</dbReference>
<dbReference type="PANTHER" id="PTHR37307">
    <property type="entry name" value="CELL DIVISION PROTEIN WHIA-RELATED"/>
    <property type="match status" value="1"/>
</dbReference>
<dbReference type="InterPro" id="IPR027434">
    <property type="entry name" value="Homing_endonucl"/>
</dbReference>
<comment type="function">
    <text evidence="4">Involved in cell division and chromosome segregation.</text>
</comment>
<feature type="domain" description="Sporulation regulator WhiA C-terminal" evidence="5">
    <location>
        <begin position="222"/>
        <end position="305"/>
    </location>
</feature>
<reference evidence="8 9" key="1">
    <citation type="submission" date="2024-03" db="EMBL/GenBank/DDBJ databases">
        <title>Human intestinal bacterial collection.</title>
        <authorList>
            <person name="Pauvert C."/>
            <person name="Hitch T.C.A."/>
            <person name="Clavel T."/>
        </authorList>
    </citation>
    <scope>NUCLEOTIDE SEQUENCE [LARGE SCALE GENOMIC DNA]</scope>
    <source>
        <strain evidence="8 9">CLA-AA-H255</strain>
    </source>
</reference>
<dbReference type="InterPro" id="IPR023054">
    <property type="entry name" value="Sporulation_regulator_WhiA_C"/>
</dbReference>
<keyword evidence="1 4" id="KW-0132">Cell division</keyword>
<keyword evidence="3 4" id="KW-0131">Cell cycle</keyword>
<evidence type="ECO:0000313" key="8">
    <source>
        <dbReference type="EMBL" id="MEQ2380490.1"/>
    </source>
</evidence>
<dbReference type="NCBIfam" id="TIGR00647">
    <property type="entry name" value="DNA_bind_WhiA"/>
    <property type="match status" value="1"/>
</dbReference>
<evidence type="ECO:0000259" key="6">
    <source>
        <dbReference type="Pfam" id="PF10298"/>
    </source>
</evidence>
<evidence type="ECO:0000259" key="5">
    <source>
        <dbReference type="Pfam" id="PF02650"/>
    </source>
</evidence>
<dbReference type="Pfam" id="PF10298">
    <property type="entry name" value="WhiA_N"/>
    <property type="match status" value="1"/>
</dbReference>
<comment type="caution">
    <text evidence="8">The sequence shown here is derived from an EMBL/GenBank/DDBJ whole genome shotgun (WGS) entry which is preliminary data.</text>
</comment>
<dbReference type="Gene3D" id="3.10.28.10">
    <property type="entry name" value="Homing endonucleases"/>
    <property type="match status" value="1"/>
</dbReference>
<dbReference type="HAMAP" id="MF_01420">
    <property type="entry name" value="HTH_type_WhiA"/>
    <property type="match status" value="1"/>
</dbReference>
<evidence type="ECO:0000259" key="7">
    <source>
        <dbReference type="Pfam" id="PF14527"/>
    </source>
</evidence>
<organism evidence="8 9">
    <name type="scientific">[Lactobacillus] rogosae</name>
    <dbReference type="NCBI Taxonomy" id="706562"/>
    <lineage>
        <taxon>Bacteria</taxon>
        <taxon>Bacillati</taxon>
        <taxon>Bacillota</taxon>
        <taxon>Clostridia</taxon>
        <taxon>Lachnospirales</taxon>
        <taxon>Lachnospiraceae</taxon>
        <taxon>Lachnospira</taxon>
    </lineage>
</organism>
<dbReference type="EMBL" id="JBBMER010000009">
    <property type="protein sequence ID" value="MEQ2380490.1"/>
    <property type="molecule type" value="Genomic_DNA"/>
</dbReference>
<feature type="domain" description="WhiA LAGLIDADG-like" evidence="7">
    <location>
        <begin position="128"/>
        <end position="219"/>
    </location>
</feature>
<name>A0ABV1BXN0_9FIRM</name>
<evidence type="ECO:0000256" key="3">
    <source>
        <dbReference type="ARBA" id="ARBA00023306"/>
    </source>
</evidence>
<protein>
    <recommendedName>
        <fullName evidence="4">Probable cell division protein WhiA</fullName>
    </recommendedName>
</protein>
<dbReference type="Proteomes" id="UP001442364">
    <property type="component" value="Unassembled WGS sequence"/>
</dbReference>
<dbReference type="InterPro" id="IPR039518">
    <property type="entry name" value="WhiA_LAGLIDADG_dom"/>
</dbReference>
<dbReference type="GO" id="GO:0003677">
    <property type="term" value="F:DNA binding"/>
    <property type="evidence" value="ECO:0007669"/>
    <property type="project" value="UniProtKB-KW"/>
</dbReference>
<dbReference type="Pfam" id="PF02650">
    <property type="entry name" value="HTH_WhiA"/>
    <property type="match status" value="1"/>
</dbReference>
<keyword evidence="9" id="KW-1185">Reference proteome</keyword>
<accession>A0ABV1BXN0</accession>
<dbReference type="Pfam" id="PF14527">
    <property type="entry name" value="LAGLIDADG_WhiA"/>
    <property type="match status" value="1"/>
</dbReference>
<comment type="similarity">
    <text evidence="4">Belongs to the WhiA family.</text>
</comment>
<proteinExistence type="inferred from homology"/>
<dbReference type="PANTHER" id="PTHR37307:SF1">
    <property type="entry name" value="CELL DIVISION PROTEIN WHIA-RELATED"/>
    <property type="match status" value="1"/>
</dbReference>
<dbReference type="RefSeq" id="WP_022502475.1">
    <property type="nucleotide sequence ID" value="NZ_DAWDOP010000004.1"/>
</dbReference>